<evidence type="ECO:0000313" key="3">
    <source>
        <dbReference type="Proteomes" id="UP001183610"/>
    </source>
</evidence>
<feature type="region of interest" description="Disordered" evidence="1">
    <location>
        <begin position="48"/>
        <end position="85"/>
    </location>
</feature>
<keyword evidence="3" id="KW-1185">Reference proteome</keyword>
<protein>
    <submittedName>
        <fullName evidence="2">ATP-grasp-modified RiPP</fullName>
    </submittedName>
</protein>
<dbReference type="EMBL" id="JAVRET010000001">
    <property type="protein sequence ID" value="MDT0407620.1"/>
    <property type="molecule type" value="Genomic_DNA"/>
</dbReference>
<feature type="compositionally biased region" description="Basic and acidic residues" evidence="1">
    <location>
        <begin position="76"/>
        <end position="85"/>
    </location>
</feature>
<name>A0ABU2QTE3_9ACTN</name>
<dbReference type="InterPro" id="IPR026496">
    <property type="entry name" value="GRASP_targ"/>
</dbReference>
<accession>A0ABU2QTE3</accession>
<dbReference type="Proteomes" id="UP001183610">
    <property type="component" value="Unassembled WGS sequence"/>
</dbReference>
<sequence>MTTTQRPVPPWGTTRLRPFPTTAVVPAVSTEIDPLTQLAVARDRSGRVVDLGGHGTGTAVETSTITSPDGQNGNDQGHDQSTDQD</sequence>
<gene>
    <name evidence="2" type="primary">tgmA</name>
    <name evidence="2" type="ORF">RM698_00940</name>
</gene>
<proteinExistence type="predicted"/>
<dbReference type="InterPro" id="IPR025843">
    <property type="entry name" value="Actino_peptide"/>
</dbReference>
<reference evidence="3" key="1">
    <citation type="submission" date="2023-07" db="EMBL/GenBank/DDBJ databases">
        <title>30 novel species of actinomycetes from the DSMZ collection.</title>
        <authorList>
            <person name="Nouioui I."/>
        </authorList>
    </citation>
    <scope>NUCLEOTIDE SEQUENCE [LARGE SCALE GENOMIC DNA]</scope>
    <source>
        <strain evidence="3">DSM 41979</strain>
    </source>
</reference>
<comment type="caution">
    <text evidence="2">The sequence shown here is derived from an EMBL/GenBank/DDBJ whole genome shotgun (WGS) entry which is preliminary data.</text>
</comment>
<evidence type="ECO:0000313" key="2">
    <source>
        <dbReference type="EMBL" id="MDT0407620.1"/>
    </source>
</evidence>
<dbReference type="RefSeq" id="WP_010262351.1">
    <property type="nucleotide sequence ID" value="NZ_JAVRET010000001.1"/>
</dbReference>
<evidence type="ECO:0000256" key="1">
    <source>
        <dbReference type="SAM" id="MobiDB-lite"/>
    </source>
</evidence>
<organism evidence="2 3">
    <name type="scientific">Streptomyces evansiae</name>
    <dbReference type="NCBI Taxonomy" id="3075535"/>
    <lineage>
        <taxon>Bacteria</taxon>
        <taxon>Bacillati</taxon>
        <taxon>Actinomycetota</taxon>
        <taxon>Actinomycetes</taxon>
        <taxon>Kitasatosporales</taxon>
        <taxon>Streptomycetaceae</taxon>
        <taxon>Streptomyces</taxon>
    </lineage>
</organism>
<dbReference type="Pfam" id="PF14408">
    <property type="entry name" value="Actino_peptide"/>
    <property type="match status" value="1"/>
</dbReference>
<feature type="compositionally biased region" description="Polar residues" evidence="1">
    <location>
        <begin position="59"/>
        <end position="75"/>
    </location>
</feature>
<dbReference type="NCBIfam" id="TIGR04186">
    <property type="entry name" value="GRASP_targ"/>
    <property type="match status" value="1"/>
</dbReference>